<reference evidence="4" key="1">
    <citation type="submission" date="2017-07" db="EMBL/GenBank/DDBJ databases">
        <title>Taro Niue Genome Assembly and Annotation.</title>
        <authorList>
            <person name="Atibalentja N."/>
            <person name="Keating K."/>
            <person name="Fields C.J."/>
        </authorList>
    </citation>
    <scope>NUCLEOTIDE SEQUENCE</scope>
    <source>
        <strain evidence="4">Niue_2</strain>
        <tissue evidence="4">Leaf</tissue>
    </source>
</reference>
<dbReference type="Gene3D" id="3.30.70.100">
    <property type="match status" value="1"/>
</dbReference>
<keyword evidence="5" id="KW-1185">Reference proteome</keyword>
<sequence length="332" mass="36628">MWHGCKGGKAGGSKIGSNLACDDQIKVLGGYRGAIASLQVHHKTSCPLTCVLICLLIIHRCPPVTTTTFSLPYLSRSLPPEEVDKPTTLSLFFIVISFFFLFLLTQDIYLSLSLSLSLITMKSSRTRGFMCQPHTSTVVCVPGDLRSVVAPRRPDRTLVEHARIVDLKYSRLVDSPRFETYPVREDKLLQLATVSTSTARDKRRLEMAMVPVTAKTAPAQTASAAVRTERNLRLPTLPSSRDHVFQVVVMRVSLHCQGCAGKVKKHISKMEGVTYFSIDLESKRVTVMGHVSPAVVLESISKVKKAEFWPSTSTPEKTNTSSEVPLSVSRGR</sequence>
<dbReference type="EMBL" id="NMUH01005043">
    <property type="protein sequence ID" value="MQM11641.1"/>
    <property type="molecule type" value="Genomic_DNA"/>
</dbReference>
<dbReference type="CDD" id="cd00371">
    <property type="entry name" value="HMA"/>
    <property type="match status" value="1"/>
</dbReference>
<protein>
    <recommendedName>
        <fullName evidence="3">HMA domain-containing protein</fullName>
    </recommendedName>
</protein>
<dbReference type="Proteomes" id="UP000652761">
    <property type="component" value="Unassembled WGS sequence"/>
</dbReference>
<keyword evidence="2" id="KW-0812">Transmembrane</keyword>
<dbReference type="InterPro" id="IPR006121">
    <property type="entry name" value="HMA_dom"/>
</dbReference>
<evidence type="ECO:0000256" key="1">
    <source>
        <dbReference type="SAM" id="MobiDB-lite"/>
    </source>
</evidence>
<evidence type="ECO:0000256" key="2">
    <source>
        <dbReference type="SAM" id="Phobius"/>
    </source>
</evidence>
<feature type="region of interest" description="Disordered" evidence="1">
    <location>
        <begin position="309"/>
        <end position="332"/>
    </location>
</feature>
<dbReference type="InterPro" id="IPR036163">
    <property type="entry name" value="HMA_dom_sf"/>
</dbReference>
<gene>
    <name evidence="4" type="ORF">Taro_044550</name>
</gene>
<keyword evidence="2" id="KW-0472">Membrane</keyword>
<name>A0A843X118_COLES</name>
<feature type="transmembrane region" description="Helical" evidence="2">
    <location>
        <begin position="91"/>
        <end position="119"/>
    </location>
</feature>
<dbReference type="PROSITE" id="PS50846">
    <property type="entry name" value="HMA_2"/>
    <property type="match status" value="1"/>
</dbReference>
<dbReference type="InterPro" id="IPR044526">
    <property type="entry name" value="NAKR1-3"/>
</dbReference>
<organism evidence="4 5">
    <name type="scientific">Colocasia esculenta</name>
    <name type="common">Wild taro</name>
    <name type="synonym">Arum esculentum</name>
    <dbReference type="NCBI Taxonomy" id="4460"/>
    <lineage>
        <taxon>Eukaryota</taxon>
        <taxon>Viridiplantae</taxon>
        <taxon>Streptophyta</taxon>
        <taxon>Embryophyta</taxon>
        <taxon>Tracheophyta</taxon>
        <taxon>Spermatophyta</taxon>
        <taxon>Magnoliopsida</taxon>
        <taxon>Liliopsida</taxon>
        <taxon>Araceae</taxon>
        <taxon>Aroideae</taxon>
        <taxon>Colocasieae</taxon>
        <taxon>Colocasia</taxon>
    </lineage>
</organism>
<evidence type="ECO:0000259" key="3">
    <source>
        <dbReference type="PROSITE" id="PS50846"/>
    </source>
</evidence>
<dbReference type="AlphaFoldDB" id="A0A843X118"/>
<dbReference type="SUPFAM" id="SSF55008">
    <property type="entry name" value="HMA, heavy metal-associated domain"/>
    <property type="match status" value="1"/>
</dbReference>
<feature type="domain" description="HMA" evidence="3">
    <location>
        <begin position="245"/>
        <end position="311"/>
    </location>
</feature>
<dbReference type="GO" id="GO:0046872">
    <property type="term" value="F:metal ion binding"/>
    <property type="evidence" value="ECO:0007669"/>
    <property type="project" value="InterPro"/>
</dbReference>
<comment type="caution">
    <text evidence="4">The sequence shown here is derived from an EMBL/GenBank/DDBJ whole genome shotgun (WGS) entry which is preliminary data.</text>
</comment>
<evidence type="ECO:0000313" key="5">
    <source>
        <dbReference type="Proteomes" id="UP000652761"/>
    </source>
</evidence>
<dbReference type="Pfam" id="PF00403">
    <property type="entry name" value="HMA"/>
    <property type="match status" value="1"/>
</dbReference>
<evidence type="ECO:0000313" key="4">
    <source>
        <dbReference type="EMBL" id="MQM11641.1"/>
    </source>
</evidence>
<feature type="compositionally biased region" description="Polar residues" evidence="1">
    <location>
        <begin position="310"/>
        <end position="324"/>
    </location>
</feature>
<dbReference type="PANTHER" id="PTHR46119">
    <property type="entry name" value="OS08G0405700 PROTEIN"/>
    <property type="match status" value="1"/>
</dbReference>
<dbReference type="PANTHER" id="PTHR46119:SF8">
    <property type="entry name" value="OS08G0405700 PROTEIN"/>
    <property type="match status" value="1"/>
</dbReference>
<accession>A0A843X118</accession>
<proteinExistence type="predicted"/>
<dbReference type="OrthoDB" id="689350at2759"/>
<keyword evidence="2" id="KW-1133">Transmembrane helix</keyword>